<comment type="caution">
    <text evidence="2">The sequence shown here is derived from an EMBL/GenBank/DDBJ whole genome shotgun (WGS) entry which is preliminary data.</text>
</comment>
<protein>
    <submittedName>
        <fullName evidence="2">Uncharacterized protein</fullName>
    </submittedName>
</protein>
<keyword evidence="3" id="KW-1185">Reference proteome</keyword>
<evidence type="ECO:0000256" key="1">
    <source>
        <dbReference type="SAM" id="MobiDB-lite"/>
    </source>
</evidence>
<sequence length="126" mass="14082">MLTHEDYTSSAKRLLRGFFVNNIIRGLHLTPGRIDAGKVMEPWDVVAPWRAAQTDLAMYVKRLMGCRRAALVVNPDSPLFGDRLVDCMVAYNWGLSWDDAARERAGRDQCGDPGVHDDGSSTMNED</sequence>
<dbReference type="AlphaFoldDB" id="A0A7J6N0C3"/>
<organism evidence="2 3">
    <name type="scientific">Perkinsus chesapeaki</name>
    <name type="common">Clam parasite</name>
    <name type="synonym">Perkinsus andrewsi</name>
    <dbReference type="NCBI Taxonomy" id="330153"/>
    <lineage>
        <taxon>Eukaryota</taxon>
        <taxon>Sar</taxon>
        <taxon>Alveolata</taxon>
        <taxon>Perkinsozoa</taxon>
        <taxon>Perkinsea</taxon>
        <taxon>Perkinsida</taxon>
        <taxon>Perkinsidae</taxon>
        <taxon>Perkinsus</taxon>
    </lineage>
</organism>
<evidence type="ECO:0000313" key="2">
    <source>
        <dbReference type="EMBL" id="KAF4677313.1"/>
    </source>
</evidence>
<name>A0A7J6N0C3_PERCH</name>
<proteinExistence type="predicted"/>
<reference evidence="2 3" key="1">
    <citation type="submission" date="2020-04" db="EMBL/GenBank/DDBJ databases">
        <title>Perkinsus chesapeaki whole genome sequence.</title>
        <authorList>
            <person name="Bogema D.R."/>
        </authorList>
    </citation>
    <scope>NUCLEOTIDE SEQUENCE [LARGE SCALE GENOMIC DNA]</scope>
    <source>
        <strain evidence="2">ATCC PRA-425</strain>
    </source>
</reference>
<feature type="compositionally biased region" description="Basic and acidic residues" evidence="1">
    <location>
        <begin position="105"/>
        <end position="119"/>
    </location>
</feature>
<feature type="region of interest" description="Disordered" evidence="1">
    <location>
        <begin position="105"/>
        <end position="126"/>
    </location>
</feature>
<dbReference type="EMBL" id="JAAPAO010000016">
    <property type="protein sequence ID" value="KAF4677313.1"/>
    <property type="molecule type" value="Genomic_DNA"/>
</dbReference>
<gene>
    <name evidence="2" type="ORF">FOL47_002241</name>
</gene>
<accession>A0A7J6N0C3</accession>
<dbReference type="Proteomes" id="UP000591131">
    <property type="component" value="Unassembled WGS sequence"/>
</dbReference>
<evidence type="ECO:0000313" key="3">
    <source>
        <dbReference type="Proteomes" id="UP000591131"/>
    </source>
</evidence>